<feature type="transmembrane region" description="Helical" evidence="8">
    <location>
        <begin position="167"/>
        <end position="191"/>
    </location>
</feature>
<keyword evidence="10" id="KW-1185">Reference proteome</keyword>
<feature type="transmembrane region" description="Helical" evidence="8">
    <location>
        <begin position="261"/>
        <end position="288"/>
    </location>
</feature>
<keyword evidence="3" id="KW-0813">Transport</keyword>
<evidence type="ECO:0000256" key="4">
    <source>
        <dbReference type="ARBA" id="ARBA00022475"/>
    </source>
</evidence>
<dbReference type="PANTHER" id="PTHR30472:SF25">
    <property type="entry name" value="ABC TRANSPORTER PERMEASE PROTEIN MJ0876-RELATED"/>
    <property type="match status" value="1"/>
</dbReference>
<dbReference type="SUPFAM" id="SSF81345">
    <property type="entry name" value="ABC transporter involved in vitamin B12 uptake, BtuC"/>
    <property type="match status" value="1"/>
</dbReference>
<evidence type="ECO:0000256" key="1">
    <source>
        <dbReference type="ARBA" id="ARBA00004651"/>
    </source>
</evidence>
<evidence type="ECO:0000256" key="3">
    <source>
        <dbReference type="ARBA" id="ARBA00022448"/>
    </source>
</evidence>
<evidence type="ECO:0000313" key="9">
    <source>
        <dbReference type="EMBL" id="NIC06851.1"/>
    </source>
</evidence>
<feature type="transmembrane region" description="Helical" evidence="8">
    <location>
        <begin position="76"/>
        <end position="96"/>
    </location>
</feature>
<keyword evidence="7 8" id="KW-0472">Membrane</keyword>
<comment type="similarity">
    <text evidence="2">Belongs to the binding-protein-dependent transport system permease family. FecCD subfamily.</text>
</comment>
<gene>
    <name evidence="9" type="ORF">HBJ55_15595</name>
</gene>
<dbReference type="Pfam" id="PF01032">
    <property type="entry name" value="FecCD"/>
    <property type="match status" value="1"/>
</dbReference>
<evidence type="ECO:0000256" key="2">
    <source>
        <dbReference type="ARBA" id="ARBA00007935"/>
    </source>
</evidence>
<evidence type="ECO:0000256" key="8">
    <source>
        <dbReference type="SAM" id="Phobius"/>
    </source>
</evidence>
<comment type="caution">
    <text evidence="9">The sequence shown here is derived from an EMBL/GenBank/DDBJ whole genome shotgun (WGS) entry which is preliminary data.</text>
</comment>
<sequence>MSRAFASVLPRRRNAGVSKVRKATPVPVRVLAALALAVLAALLIAAMSGSVGLSPRVLLGEWPTPLAWQVWWQLRLPRLLLAALVGAMLAGSGAAMQGLFRNPLADPTLLGLASGAGLAVALWIVLFDGAAGAFGLYGQFLAGFLGALGVCVMVFTLGERQHGQETLFTLLLAGLAINTLAGAMGGVMAFIASDEQLRQLSLWGMGSLSHALWSATLGALIGILPALWWLLRCARGLDLLQLGELTAHGAGLDAPRLKRRVVVATALGVGLCVALAGIIGFLGLLVPHCLRLWLGPGHRLLLPASMLGGALLLIVADTLARTLASPAEIPVGLLTSLLGGPYFLWLLLKRRTRC</sequence>
<dbReference type="PANTHER" id="PTHR30472">
    <property type="entry name" value="FERRIC ENTEROBACTIN TRANSPORT SYSTEM PERMEASE PROTEIN"/>
    <property type="match status" value="1"/>
</dbReference>
<keyword evidence="6 8" id="KW-1133">Transmembrane helix</keyword>
<evidence type="ECO:0000313" key="10">
    <source>
        <dbReference type="Proteomes" id="UP001318321"/>
    </source>
</evidence>
<evidence type="ECO:0000256" key="5">
    <source>
        <dbReference type="ARBA" id="ARBA00022692"/>
    </source>
</evidence>
<feature type="transmembrane region" description="Helical" evidence="8">
    <location>
        <begin position="211"/>
        <end position="231"/>
    </location>
</feature>
<protein>
    <submittedName>
        <fullName evidence="9">Iron ABC transporter permease</fullName>
    </submittedName>
</protein>
<dbReference type="InterPro" id="IPR000522">
    <property type="entry name" value="ABC_transptr_permease_BtuC"/>
</dbReference>
<keyword evidence="4" id="KW-1003">Cell membrane</keyword>
<feature type="transmembrane region" description="Helical" evidence="8">
    <location>
        <begin position="331"/>
        <end position="348"/>
    </location>
</feature>
<dbReference type="EMBL" id="JAAQTO010000043">
    <property type="protein sequence ID" value="NIC06851.1"/>
    <property type="molecule type" value="Genomic_DNA"/>
</dbReference>
<comment type="subcellular location">
    <subcellularLocation>
        <location evidence="1">Cell membrane</location>
        <topology evidence="1">Multi-pass membrane protein</topology>
    </subcellularLocation>
</comment>
<proteinExistence type="inferred from homology"/>
<dbReference type="Gene3D" id="1.10.3470.10">
    <property type="entry name" value="ABC transporter involved in vitamin B12 uptake, BtuC"/>
    <property type="match status" value="1"/>
</dbReference>
<evidence type="ECO:0000256" key="7">
    <source>
        <dbReference type="ARBA" id="ARBA00023136"/>
    </source>
</evidence>
<dbReference type="CDD" id="cd06550">
    <property type="entry name" value="TM_ABC_iron-siderophores_like"/>
    <property type="match status" value="1"/>
</dbReference>
<accession>A0ABX0PUJ1</accession>
<dbReference type="Proteomes" id="UP001318321">
    <property type="component" value="Unassembled WGS sequence"/>
</dbReference>
<dbReference type="RefSeq" id="WP_167116877.1">
    <property type="nucleotide sequence ID" value="NZ_JAAQTO010000043.1"/>
</dbReference>
<keyword evidence="5 8" id="KW-0812">Transmembrane</keyword>
<feature type="transmembrane region" description="Helical" evidence="8">
    <location>
        <begin position="108"/>
        <end position="127"/>
    </location>
</feature>
<reference evidence="9 10" key="1">
    <citation type="submission" date="2020-03" db="EMBL/GenBank/DDBJ databases">
        <title>Identification of Halomonas strains.</title>
        <authorList>
            <person name="Xiao Z."/>
            <person name="Dong F."/>
            <person name="Wang Z."/>
            <person name="Zhao J.-Y."/>
        </authorList>
    </citation>
    <scope>NUCLEOTIDE SEQUENCE [LARGE SCALE GENOMIC DNA]</scope>
    <source>
        <strain evidence="9 10">DX6</strain>
    </source>
</reference>
<organism evidence="9 10">
    <name type="scientific">Billgrantia bachuensis</name>
    <dbReference type="NCBI Taxonomy" id="2717286"/>
    <lineage>
        <taxon>Bacteria</taxon>
        <taxon>Pseudomonadati</taxon>
        <taxon>Pseudomonadota</taxon>
        <taxon>Gammaproteobacteria</taxon>
        <taxon>Oceanospirillales</taxon>
        <taxon>Halomonadaceae</taxon>
        <taxon>Billgrantia</taxon>
    </lineage>
</organism>
<name>A0ABX0PUJ1_9GAMM</name>
<feature type="transmembrane region" description="Helical" evidence="8">
    <location>
        <begin position="133"/>
        <end position="155"/>
    </location>
</feature>
<dbReference type="InterPro" id="IPR037294">
    <property type="entry name" value="ABC_BtuC-like"/>
</dbReference>
<evidence type="ECO:0000256" key="6">
    <source>
        <dbReference type="ARBA" id="ARBA00022989"/>
    </source>
</evidence>